<dbReference type="PANTHER" id="PTHR48094:SF12">
    <property type="entry name" value="PARKINSON DISEASE PROTEIN 7 HOMOLOG"/>
    <property type="match status" value="1"/>
</dbReference>
<dbReference type="InterPro" id="IPR050325">
    <property type="entry name" value="Prot/Nucl_acid_deglycase"/>
</dbReference>
<dbReference type="PANTHER" id="PTHR48094">
    <property type="entry name" value="PROTEIN/NUCLEIC ACID DEGLYCASE DJ-1-RELATED"/>
    <property type="match status" value="1"/>
</dbReference>
<feature type="domain" description="DJ-1/PfpI" evidence="1">
    <location>
        <begin position="69"/>
        <end position="169"/>
    </location>
</feature>
<dbReference type="AlphaFoldDB" id="A5B6H3"/>
<dbReference type="Pfam" id="PF01965">
    <property type="entry name" value="DJ-1_PfpI"/>
    <property type="match status" value="1"/>
</dbReference>
<gene>
    <name evidence="2" type="ORF">VITISV_025207</name>
</gene>
<proteinExistence type="predicted"/>
<dbReference type="InterPro" id="IPR029062">
    <property type="entry name" value="Class_I_gatase-like"/>
</dbReference>
<protein>
    <recommendedName>
        <fullName evidence="1">DJ-1/PfpI domain-containing protein</fullName>
    </recommendedName>
</protein>
<accession>A5B6H3</accession>
<dbReference type="Gene3D" id="3.40.50.880">
    <property type="match status" value="1"/>
</dbReference>
<dbReference type="InterPro" id="IPR002818">
    <property type="entry name" value="DJ-1/PfpI"/>
</dbReference>
<reference evidence="2" key="1">
    <citation type="journal article" date="2007" name="PLoS ONE">
        <title>The first genome sequence of an elite grapevine cultivar (Pinot noir Vitis vinifera L.): coping with a highly heterozygous genome.</title>
        <authorList>
            <person name="Velasco R."/>
            <person name="Zharkikh A."/>
            <person name="Troggio M."/>
            <person name="Cartwright D.A."/>
            <person name="Cestaro A."/>
            <person name="Pruss D."/>
            <person name="Pindo M."/>
            <person name="FitzGerald L.M."/>
            <person name="Vezzulli S."/>
            <person name="Reid J."/>
            <person name="Malacarne G."/>
            <person name="Iliev D."/>
            <person name="Coppola G."/>
            <person name="Wardell B."/>
            <person name="Micheletti D."/>
            <person name="Macalma T."/>
            <person name="Facci M."/>
            <person name="Mitchell J.T."/>
            <person name="Perazzolli M."/>
            <person name="Eldredge G."/>
            <person name="Gatto P."/>
            <person name="Oyzerski R."/>
            <person name="Moretto M."/>
            <person name="Gutin N."/>
            <person name="Stefanini M."/>
            <person name="Chen Y."/>
            <person name="Segala C."/>
            <person name="Davenport C."/>
            <person name="Dematte L."/>
            <person name="Mraz A."/>
            <person name="Battilana J."/>
            <person name="Stormo K."/>
            <person name="Costa F."/>
            <person name="Tao Q."/>
            <person name="Si-Ammour A."/>
            <person name="Harkins T."/>
            <person name="Lackey A."/>
            <person name="Perbost C."/>
            <person name="Taillon B."/>
            <person name="Stella A."/>
            <person name="Solovyev V."/>
            <person name="Fawcett J.A."/>
            <person name="Sterck L."/>
            <person name="Vandepoele K."/>
            <person name="Grando S.M."/>
            <person name="Toppo S."/>
            <person name="Moser C."/>
            <person name="Lanchbury J."/>
            <person name="Bogden R."/>
            <person name="Skolnick M."/>
            <person name="Sgaramella V."/>
            <person name="Bhatnagar S.K."/>
            <person name="Fontana P."/>
            <person name="Gutin A."/>
            <person name="Van de Peer Y."/>
            <person name="Salamini F."/>
            <person name="Viola R."/>
        </authorList>
    </citation>
    <scope>NUCLEOTIDE SEQUENCE</scope>
</reference>
<evidence type="ECO:0000259" key="1">
    <source>
        <dbReference type="Pfam" id="PF01965"/>
    </source>
</evidence>
<name>A5B6H3_VITVI</name>
<dbReference type="SUPFAM" id="SSF52317">
    <property type="entry name" value="Class I glutamine amidotransferase-like"/>
    <property type="match status" value="1"/>
</dbReference>
<dbReference type="EMBL" id="AM448262">
    <property type="protein sequence ID" value="CAN76501.1"/>
    <property type="molecule type" value="Genomic_DNA"/>
</dbReference>
<sequence length="181" mass="19830">MVVQPLRIFDIDLLGHFGDILERVWILGATLEARLMRRSRFSGSKRRLAAKDDDGVSCSGAAKKGFEYRMEVVITIDELRRASVNVTVLPVRKRLQVDACRGMDIVADAPISDCAGADFDLILPSGGMPGAATLGDGDILESMVKKHADEGQPYARFRVAPAVAFGSWGLMHGFAFWFDVE</sequence>
<evidence type="ECO:0000313" key="2">
    <source>
        <dbReference type="EMBL" id="CAN76501.1"/>
    </source>
</evidence>
<organism evidence="2">
    <name type="scientific">Vitis vinifera</name>
    <name type="common">Grape</name>
    <dbReference type="NCBI Taxonomy" id="29760"/>
    <lineage>
        <taxon>Eukaryota</taxon>
        <taxon>Viridiplantae</taxon>
        <taxon>Streptophyta</taxon>
        <taxon>Embryophyta</taxon>
        <taxon>Tracheophyta</taxon>
        <taxon>Spermatophyta</taxon>
        <taxon>Magnoliopsida</taxon>
        <taxon>eudicotyledons</taxon>
        <taxon>Gunneridae</taxon>
        <taxon>Pentapetalae</taxon>
        <taxon>rosids</taxon>
        <taxon>Vitales</taxon>
        <taxon>Vitaceae</taxon>
        <taxon>Viteae</taxon>
        <taxon>Vitis</taxon>
    </lineage>
</organism>